<reference evidence="1 2" key="1">
    <citation type="submission" date="2019-03" db="EMBL/GenBank/DDBJ databases">
        <title>The genome sequence of Candidatus Serratia symbiotica strain IS.</title>
        <authorList>
            <person name="Nikoh N."/>
            <person name="Koga R."/>
            <person name="Oshima K."/>
            <person name="Hattori M."/>
            <person name="Fukatsu T."/>
        </authorList>
    </citation>
    <scope>NUCLEOTIDE SEQUENCE [LARGE SCALE GENOMIC DNA]</scope>
    <source>
        <strain evidence="1 2">IS</strain>
    </source>
</reference>
<evidence type="ECO:0000313" key="2">
    <source>
        <dbReference type="Proteomes" id="UP000324392"/>
    </source>
</evidence>
<dbReference type="Proteomes" id="UP000324392">
    <property type="component" value="Chromosome"/>
</dbReference>
<accession>A0A455VDU6</accession>
<sequence>MATRLLGINGKNRRFTVCSSEKPAYNARQFARKKHETQPLFCYPQSAAN</sequence>
<gene>
    <name evidence="1" type="ORF">SSYIS1_03380</name>
</gene>
<dbReference type="EMBL" id="AP019531">
    <property type="protein sequence ID" value="BBI91243.1"/>
    <property type="molecule type" value="Genomic_DNA"/>
</dbReference>
<dbReference type="AlphaFoldDB" id="A0A455VDU6"/>
<organism evidence="1 2">
    <name type="scientific">Serratia symbiotica</name>
    <dbReference type="NCBI Taxonomy" id="138074"/>
    <lineage>
        <taxon>Bacteria</taxon>
        <taxon>Pseudomonadati</taxon>
        <taxon>Pseudomonadota</taxon>
        <taxon>Gammaproteobacteria</taxon>
        <taxon>Enterobacterales</taxon>
        <taxon>Yersiniaceae</taxon>
        <taxon>Serratia</taxon>
    </lineage>
</organism>
<protein>
    <submittedName>
        <fullName evidence="1">Uncharacterized protein</fullName>
    </submittedName>
</protein>
<name>A0A455VDU6_9GAMM</name>
<proteinExistence type="predicted"/>
<evidence type="ECO:0000313" key="1">
    <source>
        <dbReference type="EMBL" id="BBI91243.1"/>
    </source>
</evidence>